<dbReference type="InterPro" id="IPR001387">
    <property type="entry name" value="Cro/C1-type_HTH"/>
</dbReference>
<dbReference type="AlphaFoldDB" id="A0A6L5X5X0"/>
<evidence type="ECO:0000259" key="1">
    <source>
        <dbReference type="PROSITE" id="PS50943"/>
    </source>
</evidence>
<evidence type="ECO:0000313" key="3">
    <source>
        <dbReference type="Proteomes" id="UP000481852"/>
    </source>
</evidence>
<feature type="domain" description="HTH cro/C1-type" evidence="1">
    <location>
        <begin position="87"/>
        <end position="143"/>
    </location>
</feature>
<dbReference type="EMBL" id="VULZ01000007">
    <property type="protein sequence ID" value="MSS14887.1"/>
    <property type="molecule type" value="Genomic_DNA"/>
</dbReference>
<accession>A0A6L5X5X0</accession>
<dbReference type="GO" id="GO:0003677">
    <property type="term" value="F:DNA binding"/>
    <property type="evidence" value="ECO:0007669"/>
    <property type="project" value="InterPro"/>
</dbReference>
<dbReference type="SMART" id="SM00530">
    <property type="entry name" value="HTH_XRE"/>
    <property type="match status" value="1"/>
</dbReference>
<keyword evidence="3" id="KW-1185">Reference proteome</keyword>
<sequence>MSRQFDEAMEGRFDIYGEEYRLVEPENIDELIRALEVKAALETYLSGLMHDEEPGGYDDLLQEQEGYIKEYIDSLGEYDNSHLISNINYFLRKLNLRMGELEQLIGVSAGYISRTAKENSAKKLSIDVVWKIARLFEIDIRTLIEADLMIPNSNAKLVTQFLDKLCKQTARNDIKWENRGGAVCYLSDTLRNTEVFTEEENGKVVYHANDHMNPDYKFVLADDVYTCASIVDGKEFAMIGFGIDGKKDSYFFDFVFLTPMMIKGKPGYIVEKAFYSSDDRFRVIENKGEELMHLVQSQEMDAEISPEVRSIIADYLK</sequence>
<proteinExistence type="predicted"/>
<dbReference type="RefSeq" id="WP_154525186.1">
    <property type="nucleotide sequence ID" value="NZ_VULZ01000007.1"/>
</dbReference>
<organism evidence="2 3">
    <name type="scientific">Porcincola intestinalis</name>
    <dbReference type="NCBI Taxonomy" id="2606632"/>
    <lineage>
        <taxon>Bacteria</taxon>
        <taxon>Bacillati</taxon>
        <taxon>Bacillota</taxon>
        <taxon>Clostridia</taxon>
        <taxon>Lachnospirales</taxon>
        <taxon>Lachnospiraceae</taxon>
        <taxon>Porcincola</taxon>
    </lineage>
</organism>
<dbReference type="SUPFAM" id="SSF47413">
    <property type="entry name" value="lambda repressor-like DNA-binding domains"/>
    <property type="match status" value="1"/>
</dbReference>
<reference evidence="2 3" key="1">
    <citation type="submission" date="2019-08" db="EMBL/GenBank/DDBJ databases">
        <title>In-depth cultivation of the pig gut microbiome towards novel bacterial diversity and tailored functional studies.</title>
        <authorList>
            <person name="Wylensek D."/>
            <person name="Hitch T.C.A."/>
            <person name="Clavel T."/>
        </authorList>
    </citation>
    <scope>NUCLEOTIDE SEQUENCE [LARGE SCALE GENOMIC DNA]</scope>
    <source>
        <strain evidence="2 3">Oil+RF-744-WCA-WT-11</strain>
    </source>
</reference>
<name>A0A6L5X5X0_9FIRM</name>
<protein>
    <submittedName>
        <fullName evidence="2">Helix-turn-helix transcriptional regulator</fullName>
    </submittedName>
</protein>
<dbReference type="CDD" id="cd00093">
    <property type="entry name" value="HTH_XRE"/>
    <property type="match status" value="1"/>
</dbReference>
<dbReference type="Gene3D" id="1.10.260.40">
    <property type="entry name" value="lambda repressor-like DNA-binding domains"/>
    <property type="match status" value="1"/>
</dbReference>
<dbReference type="PROSITE" id="PS50943">
    <property type="entry name" value="HTH_CROC1"/>
    <property type="match status" value="1"/>
</dbReference>
<gene>
    <name evidence="2" type="ORF">FYJ35_07490</name>
</gene>
<evidence type="ECO:0000313" key="2">
    <source>
        <dbReference type="EMBL" id="MSS14887.1"/>
    </source>
</evidence>
<dbReference type="Proteomes" id="UP000481852">
    <property type="component" value="Unassembled WGS sequence"/>
</dbReference>
<comment type="caution">
    <text evidence="2">The sequence shown here is derived from an EMBL/GenBank/DDBJ whole genome shotgun (WGS) entry which is preliminary data.</text>
</comment>
<dbReference type="InterPro" id="IPR010982">
    <property type="entry name" value="Lambda_DNA-bd_dom_sf"/>
</dbReference>